<evidence type="ECO:0000313" key="2">
    <source>
        <dbReference type="EMBL" id="KAF4312566.1"/>
    </source>
</evidence>
<feature type="region of interest" description="Disordered" evidence="1">
    <location>
        <begin position="106"/>
        <end position="153"/>
    </location>
</feature>
<sequence length="265" mass="28315">MLRDSSFIVRAVAQDMSEYGGVNPALGAYRQGAVIISRTYSHDDTRSSNNIITACLNRTKFQTSKQQSPPLSYNPPVLNSSTMPSSTTQQYIYITNLRGGQAIRADPNIFLPDDDEEQPSTTTRPAYPPRNASVSSTSSASSRLSSAEPSDQETIVGTLSRAFVGYSGAADLGSSEIIAAPRMLPRQRSLLKSCTTSPTLTSSFDAASNSSADGTARLAQLRLLGAQQIKDAETQCCQSAKLGFARITSHASSLEVFDDLVPTTS</sequence>
<reference evidence="2" key="1">
    <citation type="submission" date="2020-04" db="EMBL/GenBank/DDBJ databases">
        <title>Genome Assembly and Annotation of Botryosphaeria dothidea sdau 11-99, a Latent Pathogen of Apple Fruit Ring Rot in China.</title>
        <authorList>
            <person name="Yu C."/>
            <person name="Diao Y."/>
            <person name="Lu Q."/>
            <person name="Zhao J."/>
            <person name="Cui S."/>
            <person name="Peng C."/>
            <person name="He B."/>
            <person name="Liu H."/>
        </authorList>
    </citation>
    <scope>NUCLEOTIDE SEQUENCE [LARGE SCALE GENOMIC DNA]</scope>
    <source>
        <strain evidence="2">Sdau11-99</strain>
    </source>
</reference>
<protein>
    <submittedName>
        <fullName evidence="2">Uncharacterized protein</fullName>
    </submittedName>
</protein>
<evidence type="ECO:0000313" key="3">
    <source>
        <dbReference type="Proteomes" id="UP000572817"/>
    </source>
</evidence>
<accession>A0A8H4NB57</accession>
<gene>
    <name evidence="2" type="ORF">GTA08_BOTSDO11698</name>
</gene>
<dbReference type="OrthoDB" id="3937890at2759"/>
<organism evidence="2 3">
    <name type="scientific">Botryosphaeria dothidea</name>
    <dbReference type="NCBI Taxonomy" id="55169"/>
    <lineage>
        <taxon>Eukaryota</taxon>
        <taxon>Fungi</taxon>
        <taxon>Dikarya</taxon>
        <taxon>Ascomycota</taxon>
        <taxon>Pezizomycotina</taxon>
        <taxon>Dothideomycetes</taxon>
        <taxon>Dothideomycetes incertae sedis</taxon>
        <taxon>Botryosphaeriales</taxon>
        <taxon>Botryosphaeriaceae</taxon>
        <taxon>Botryosphaeria</taxon>
    </lineage>
</organism>
<dbReference type="Proteomes" id="UP000572817">
    <property type="component" value="Unassembled WGS sequence"/>
</dbReference>
<dbReference type="EMBL" id="WWBZ02000002">
    <property type="protein sequence ID" value="KAF4312566.1"/>
    <property type="molecule type" value="Genomic_DNA"/>
</dbReference>
<feature type="compositionally biased region" description="Low complexity" evidence="1">
    <location>
        <begin position="132"/>
        <end position="149"/>
    </location>
</feature>
<name>A0A8H4NB57_9PEZI</name>
<evidence type="ECO:0000256" key="1">
    <source>
        <dbReference type="SAM" id="MobiDB-lite"/>
    </source>
</evidence>
<feature type="region of interest" description="Disordered" evidence="1">
    <location>
        <begin position="63"/>
        <end position="84"/>
    </location>
</feature>
<dbReference type="AlphaFoldDB" id="A0A8H4NB57"/>
<keyword evidence="3" id="KW-1185">Reference proteome</keyword>
<proteinExistence type="predicted"/>
<comment type="caution">
    <text evidence="2">The sequence shown here is derived from an EMBL/GenBank/DDBJ whole genome shotgun (WGS) entry which is preliminary data.</text>
</comment>